<dbReference type="PANTHER" id="PTHR12358:SF54">
    <property type="entry name" value="SPHINGOSINE KINASE RELATED PROTEIN"/>
    <property type="match status" value="1"/>
</dbReference>
<organism evidence="5 6">
    <name type="scientific">Streptomyces nigrescens</name>
    <dbReference type="NCBI Taxonomy" id="1920"/>
    <lineage>
        <taxon>Bacteria</taxon>
        <taxon>Bacillati</taxon>
        <taxon>Actinomycetota</taxon>
        <taxon>Actinomycetes</taxon>
        <taxon>Kitasatosporales</taxon>
        <taxon>Streptomycetaceae</taxon>
        <taxon>Streptomyces</taxon>
    </lineage>
</organism>
<dbReference type="Pfam" id="PF00781">
    <property type="entry name" value="DAGK_cat"/>
    <property type="match status" value="1"/>
</dbReference>
<dbReference type="InterPro" id="IPR050187">
    <property type="entry name" value="Lipid_Phosphate_FormReg"/>
</dbReference>
<feature type="domain" description="DAGKc" evidence="4">
    <location>
        <begin position="14"/>
        <end position="142"/>
    </location>
</feature>
<dbReference type="PANTHER" id="PTHR12358">
    <property type="entry name" value="SPHINGOSINE KINASE"/>
    <property type="match status" value="1"/>
</dbReference>
<name>A0ABY7IT53_STRNI</name>
<dbReference type="GeneID" id="301329272"/>
<protein>
    <submittedName>
        <fullName evidence="5">Diacylglycerol kinase family protein</fullName>
    </submittedName>
</protein>
<keyword evidence="6" id="KW-1185">Reference proteome</keyword>
<evidence type="ECO:0000259" key="4">
    <source>
        <dbReference type="PROSITE" id="PS50146"/>
    </source>
</evidence>
<dbReference type="Gene3D" id="2.60.200.40">
    <property type="match status" value="1"/>
</dbReference>
<evidence type="ECO:0000313" key="6">
    <source>
        <dbReference type="Proteomes" id="UP001210169"/>
    </source>
</evidence>
<dbReference type="GO" id="GO:0016301">
    <property type="term" value="F:kinase activity"/>
    <property type="evidence" value="ECO:0007669"/>
    <property type="project" value="UniProtKB-KW"/>
</dbReference>
<sequence>MSTVMAENTFRPVAAARRPYLIVNPRSGGGKASRFRIAEKARALGAQVLLLDPSRPQDLATVARRAVDDGADLLGVAAGDGTQALVAGVAAKNGVPFVVIPAGTRNHFAMDLGLDRDDPSAALEALTDGVELRVDLGFAGERVFVNNVSFGAYAALVQDPAYRDDKIGTTARILPEFLARHKGPELVVRAGLLTVDRPDAVLVSNNPYRADDPAGLGKRAQLDSGLLGVLAARAETPAETAARLRDGQTHGLTNLATSEEVVVEADVPVVPVGLDGEAVTLPTPVRCRISPGTLRVRVPRHRPGAAPAGRPPGWGTIRRVASAVGRTVQPDRSRLTPPLLPPSPGARCPAHQARENGGARRLRGRPWVIEERLEGVSAPGRVEATP</sequence>
<evidence type="ECO:0000313" key="5">
    <source>
        <dbReference type="EMBL" id="WAU02098.1"/>
    </source>
</evidence>
<feature type="region of interest" description="Disordered" evidence="3">
    <location>
        <begin position="326"/>
        <end position="362"/>
    </location>
</feature>
<comment type="similarity">
    <text evidence="2">Belongs to the diacylglycerol/lipid kinase family.</text>
</comment>
<proteinExistence type="inferred from homology"/>
<gene>
    <name evidence="5" type="ORF">STRNI_000051</name>
</gene>
<dbReference type="PROSITE" id="PS50146">
    <property type="entry name" value="DAGK"/>
    <property type="match status" value="1"/>
</dbReference>
<dbReference type="EMBL" id="CP114203">
    <property type="protein sequence ID" value="WAU02098.1"/>
    <property type="molecule type" value="Genomic_DNA"/>
</dbReference>
<comment type="cofactor">
    <cofactor evidence="1">
        <name>Mg(2+)</name>
        <dbReference type="ChEBI" id="CHEBI:18420"/>
    </cofactor>
</comment>
<dbReference type="InterPro" id="IPR016064">
    <property type="entry name" value="NAD/diacylglycerol_kinase_sf"/>
</dbReference>
<evidence type="ECO:0000256" key="3">
    <source>
        <dbReference type="SAM" id="MobiDB-lite"/>
    </source>
</evidence>
<dbReference type="InterPro" id="IPR001206">
    <property type="entry name" value="Diacylglycerol_kinase_cat_dom"/>
</dbReference>
<dbReference type="RefSeq" id="WP_277410268.1">
    <property type="nucleotide sequence ID" value="NZ_CP114203.1"/>
</dbReference>
<keyword evidence="5" id="KW-0808">Transferase</keyword>
<keyword evidence="5" id="KW-0418">Kinase</keyword>
<dbReference type="Proteomes" id="UP001210169">
    <property type="component" value="Chromosome"/>
</dbReference>
<dbReference type="Gene3D" id="3.40.50.10330">
    <property type="entry name" value="Probable inorganic polyphosphate/atp-NAD kinase, domain 1"/>
    <property type="match status" value="1"/>
</dbReference>
<dbReference type="SUPFAM" id="SSF111331">
    <property type="entry name" value="NAD kinase/diacylglycerol kinase-like"/>
    <property type="match status" value="1"/>
</dbReference>
<evidence type="ECO:0000256" key="1">
    <source>
        <dbReference type="ARBA" id="ARBA00001946"/>
    </source>
</evidence>
<accession>A0ABY7IT53</accession>
<dbReference type="InterPro" id="IPR017438">
    <property type="entry name" value="ATP-NAD_kinase_N"/>
</dbReference>
<reference evidence="5 6" key="1">
    <citation type="submission" date="2022-12" db="EMBL/GenBank/DDBJ databases">
        <authorList>
            <person name="Ruckert C."/>
            <person name="Busche T."/>
            <person name="Kalinowski J."/>
            <person name="Wittmann C."/>
        </authorList>
    </citation>
    <scope>NUCLEOTIDE SEQUENCE [LARGE SCALE GENOMIC DNA]</scope>
    <source>
        <strain evidence="5 6">DSM 40276</strain>
    </source>
</reference>
<evidence type="ECO:0000256" key="2">
    <source>
        <dbReference type="ARBA" id="ARBA00005983"/>
    </source>
</evidence>